<dbReference type="GO" id="GO:0020037">
    <property type="term" value="F:heme binding"/>
    <property type="evidence" value="ECO:0007669"/>
    <property type="project" value="InterPro"/>
</dbReference>
<dbReference type="InterPro" id="IPR036396">
    <property type="entry name" value="Cyt_P450_sf"/>
</dbReference>
<comment type="subcellular location">
    <subcellularLocation>
        <location evidence="1">Membrane</location>
    </subcellularLocation>
</comment>
<reference evidence="11 12" key="1">
    <citation type="submission" date="2020-09" db="EMBL/GenBank/DDBJ databases">
        <title>De no assembly of potato wild relative species, Solanum commersonii.</title>
        <authorList>
            <person name="Cho K."/>
        </authorList>
    </citation>
    <scope>NUCLEOTIDE SEQUENCE [LARGE SCALE GENOMIC DNA]</scope>
    <source>
        <strain evidence="11">LZ3.2</strain>
        <tissue evidence="11">Leaf</tissue>
    </source>
</reference>
<dbReference type="EMBL" id="JACXVP010000009">
    <property type="protein sequence ID" value="KAG5588681.1"/>
    <property type="molecule type" value="Genomic_DNA"/>
</dbReference>
<evidence type="ECO:0000256" key="6">
    <source>
        <dbReference type="ARBA" id="ARBA00022989"/>
    </source>
</evidence>
<evidence type="ECO:0000256" key="9">
    <source>
        <dbReference type="ARBA" id="ARBA00023033"/>
    </source>
</evidence>
<dbReference type="GO" id="GO:0016020">
    <property type="term" value="C:membrane"/>
    <property type="evidence" value="ECO:0007669"/>
    <property type="project" value="UniProtKB-SubCell"/>
</dbReference>
<name>A0A9J5XK65_SOLCO</name>
<keyword evidence="6" id="KW-1133">Transmembrane helix</keyword>
<dbReference type="Proteomes" id="UP000824120">
    <property type="component" value="Chromosome 9"/>
</dbReference>
<evidence type="ECO:0000256" key="1">
    <source>
        <dbReference type="ARBA" id="ARBA00004370"/>
    </source>
</evidence>
<keyword evidence="3" id="KW-0349">Heme</keyword>
<dbReference type="Gene3D" id="1.10.630.10">
    <property type="entry name" value="Cytochrome P450"/>
    <property type="match status" value="1"/>
</dbReference>
<evidence type="ECO:0000256" key="2">
    <source>
        <dbReference type="ARBA" id="ARBA00010617"/>
    </source>
</evidence>
<dbReference type="AlphaFoldDB" id="A0A9J5XK65"/>
<keyword evidence="12" id="KW-1185">Reference proteome</keyword>
<evidence type="ECO:0000256" key="3">
    <source>
        <dbReference type="ARBA" id="ARBA00022617"/>
    </source>
</evidence>
<keyword evidence="5" id="KW-0479">Metal-binding</keyword>
<dbReference type="PANTHER" id="PTHR47950">
    <property type="entry name" value="CYTOCHROME P450, FAMILY 76, SUBFAMILY C, POLYPEPTIDE 5-RELATED"/>
    <property type="match status" value="1"/>
</dbReference>
<dbReference type="GO" id="GO:0016705">
    <property type="term" value="F:oxidoreductase activity, acting on paired donors, with incorporation or reduction of molecular oxygen"/>
    <property type="evidence" value="ECO:0007669"/>
    <property type="project" value="InterPro"/>
</dbReference>
<evidence type="ECO:0000256" key="7">
    <source>
        <dbReference type="ARBA" id="ARBA00023002"/>
    </source>
</evidence>
<dbReference type="GO" id="GO:0004497">
    <property type="term" value="F:monooxygenase activity"/>
    <property type="evidence" value="ECO:0007669"/>
    <property type="project" value="UniProtKB-KW"/>
</dbReference>
<dbReference type="GO" id="GO:0005506">
    <property type="term" value="F:iron ion binding"/>
    <property type="evidence" value="ECO:0007669"/>
    <property type="project" value="InterPro"/>
</dbReference>
<dbReference type="SUPFAM" id="SSF48264">
    <property type="entry name" value="Cytochrome P450"/>
    <property type="match status" value="1"/>
</dbReference>
<evidence type="ECO:0000313" key="11">
    <source>
        <dbReference type="EMBL" id="KAG5588681.1"/>
    </source>
</evidence>
<sequence>MCGQMVEIPASWEDPLVFKPERICPGLPLATLRMVPVMLGSLLISFDWKLEEATSTPKELDMEEKFGITLAKARPLRAIPSPI</sequence>
<accession>A0A9J5XK65</accession>
<comment type="caution">
    <text evidence="11">The sequence shown here is derived from an EMBL/GenBank/DDBJ whole genome shotgun (WGS) entry which is preliminary data.</text>
</comment>
<evidence type="ECO:0000256" key="5">
    <source>
        <dbReference type="ARBA" id="ARBA00022723"/>
    </source>
</evidence>
<evidence type="ECO:0000256" key="10">
    <source>
        <dbReference type="ARBA" id="ARBA00023136"/>
    </source>
</evidence>
<keyword evidence="4" id="KW-0812">Transmembrane</keyword>
<gene>
    <name evidence="11" type="ORF">H5410_049115</name>
</gene>
<keyword evidence="7" id="KW-0560">Oxidoreductase</keyword>
<organism evidence="11 12">
    <name type="scientific">Solanum commersonii</name>
    <name type="common">Commerson's wild potato</name>
    <name type="synonym">Commerson's nightshade</name>
    <dbReference type="NCBI Taxonomy" id="4109"/>
    <lineage>
        <taxon>Eukaryota</taxon>
        <taxon>Viridiplantae</taxon>
        <taxon>Streptophyta</taxon>
        <taxon>Embryophyta</taxon>
        <taxon>Tracheophyta</taxon>
        <taxon>Spermatophyta</taxon>
        <taxon>Magnoliopsida</taxon>
        <taxon>eudicotyledons</taxon>
        <taxon>Gunneridae</taxon>
        <taxon>Pentapetalae</taxon>
        <taxon>asterids</taxon>
        <taxon>lamiids</taxon>
        <taxon>Solanales</taxon>
        <taxon>Solanaceae</taxon>
        <taxon>Solanoideae</taxon>
        <taxon>Solaneae</taxon>
        <taxon>Solanum</taxon>
    </lineage>
</organism>
<comment type="similarity">
    <text evidence="2">Belongs to the cytochrome P450 family.</text>
</comment>
<dbReference type="PANTHER" id="PTHR47950:SF4">
    <property type="entry name" value="GERANIOL 8-HYDROXYLASE-LIKE"/>
    <property type="match status" value="1"/>
</dbReference>
<proteinExistence type="inferred from homology"/>
<keyword evidence="8" id="KW-0408">Iron</keyword>
<keyword evidence="10" id="KW-0472">Membrane</keyword>
<evidence type="ECO:0000256" key="8">
    <source>
        <dbReference type="ARBA" id="ARBA00023004"/>
    </source>
</evidence>
<keyword evidence="9" id="KW-0503">Monooxygenase</keyword>
<evidence type="ECO:0000313" key="12">
    <source>
        <dbReference type="Proteomes" id="UP000824120"/>
    </source>
</evidence>
<dbReference type="OrthoDB" id="6764281at2759"/>
<protein>
    <recommendedName>
        <fullName evidence="13">Cytochrome P450</fullName>
    </recommendedName>
</protein>
<evidence type="ECO:0008006" key="13">
    <source>
        <dbReference type="Google" id="ProtNLM"/>
    </source>
</evidence>
<evidence type="ECO:0000256" key="4">
    <source>
        <dbReference type="ARBA" id="ARBA00022692"/>
    </source>
</evidence>